<evidence type="ECO:0000313" key="2">
    <source>
        <dbReference type="Proteomes" id="UP000199125"/>
    </source>
</evidence>
<evidence type="ECO:0000313" key="1">
    <source>
        <dbReference type="EMBL" id="SEI08720.1"/>
    </source>
</evidence>
<keyword evidence="2" id="KW-1185">Reference proteome</keyword>
<keyword evidence="1" id="KW-0418">Kinase</keyword>
<dbReference type="Gene3D" id="3.30.420.310">
    <property type="entry name" value="2-keto-3-deoxy-galactonokinase, C-terminal domain"/>
    <property type="match status" value="1"/>
</dbReference>
<gene>
    <name evidence="1" type="ORF">SAMN04488075_2768</name>
</gene>
<dbReference type="AlphaFoldDB" id="A0A1H6N2B5"/>
<keyword evidence="1" id="KW-0808">Transferase</keyword>
<sequence length="293" mass="30122">MLGTISADWIAIEVLQGGALLQGWAIGPGGEVLAQARGTGGNNGGDLEPAVLELAGGWLAHGRATLVLVSGAMAAGLRDVPCPPLSLPLWPVPAKDPRLDLRLVPGLAQRARVKGMMRGAETRIAGVLAARPGWDGVICLPGPETHWAELSAAEVVGFRSYMTAELFGLIAPTGDPGPQDASDETAFAEALARGMARPQALAGRLSQLRAEGVLDAHPADAGAQLWGLLIGAELAAARGWWLGRDVVIVGEGRLAQLYATALAAQGVGTQQIDADMAALAGLAQARGLLRNQT</sequence>
<name>A0A1H6N2B5_9RHOB</name>
<dbReference type="STRING" id="65735.SAMN04488075_2768"/>
<accession>A0A1H6N2B5</accession>
<dbReference type="RefSeq" id="WP_090848668.1">
    <property type="nucleotide sequence ID" value="NZ_FNXG01000005.1"/>
</dbReference>
<dbReference type="InterPro" id="IPR042257">
    <property type="entry name" value="DGOK_C"/>
</dbReference>
<protein>
    <submittedName>
        <fullName evidence="1">2-dehydro-3-deoxygalactonokinase</fullName>
    </submittedName>
</protein>
<proteinExistence type="predicted"/>
<dbReference type="EMBL" id="FNXG01000005">
    <property type="protein sequence ID" value="SEI08720.1"/>
    <property type="molecule type" value="Genomic_DNA"/>
</dbReference>
<dbReference type="Proteomes" id="UP000199125">
    <property type="component" value="Unassembled WGS sequence"/>
</dbReference>
<organism evidence="1 2">
    <name type="scientific">Paracoccus alkenifer</name>
    <dbReference type="NCBI Taxonomy" id="65735"/>
    <lineage>
        <taxon>Bacteria</taxon>
        <taxon>Pseudomonadati</taxon>
        <taxon>Pseudomonadota</taxon>
        <taxon>Alphaproteobacteria</taxon>
        <taxon>Rhodobacterales</taxon>
        <taxon>Paracoccaceae</taxon>
        <taxon>Paracoccus</taxon>
    </lineage>
</organism>
<dbReference type="InterPro" id="IPR007729">
    <property type="entry name" value="DGOK"/>
</dbReference>
<dbReference type="OrthoDB" id="256574at2"/>
<dbReference type="Pfam" id="PF05035">
    <property type="entry name" value="DGOK"/>
    <property type="match status" value="1"/>
</dbReference>
<dbReference type="GO" id="GO:0034194">
    <property type="term" value="P:D-galactonate catabolic process"/>
    <property type="evidence" value="ECO:0007669"/>
    <property type="project" value="InterPro"/>
</dbReference>
<dbReference type="GO" id="GO:0008671">
    <property type="term" value="F:2-dehydro-3-deoxygalactonokinase activity"/>
    <property type="evidence" value="ECO:0007669"/>
    <property type="project" value="InterPro"/>
</dbReference>
<reference evidence="2" key="1">
    <citation type="submission" date="2016-10" db="EMBL/GenBank/DDBJ databases">
        <authorList>
            <person name="Varghese N."/>
            <person name="Submissions S."/>
        </authorList>
    </citation>
    <scope>NUCLEOTIDE SEQUENCE [LARGE SCALE GENOMIC DNA]</scope>
    <source>
        <strain evidence="2">DSM 11593</strain>
    </source>
</reference>